<dbReference type="EMBL" id="CAAJGR010000040">
    <property type="protein sequence ID" value="VHO00361.1"/>
    <property type="molecule type" value="Genomic_DNA"/>
</dbReference>
<name>A0A486XJ14_9GAMM</name>
<reference evidence="1" key="1">
    <citation type="submission" date="2019-04" db="EMBL/GenBank/DDBJ databases">
        <authorList>
            <person name="Brambilla D."/>
        </authorList>
    </citation>
    <scope>NUCLEOTIDE SEQUENCE</scope>
    <source>
        <strain evidence="1">BAL1</strain>
    </source>
</reference>
<organism evidence="1">
    <name type="scientific">Rheinheimera sp. BAL341</name>
    <dbReference type="NCBI Taxonomy" id="1708203"/>
    <lineage>
        <taxon>Bacteria</taxon>
        <taxon>Pseudomonadati</taxon>
        <taxon>Pseudomonadota</taxon>
        <taxon>Gammaproteobacteria</taxon>
        <taxon>Chromatiales</taxon>
        <taxon>Chromatiaceae</taxon>
        <taxon>Rheinheimera</taxon>
    </lineage>
</organism>
<proteinExistence type="predicted"/>
<evidence type="ECO:0008006" key="2">
    <source>
        <dbReference type="Google" id="ProtNLM"/>
    </source>
</evidence>
<gene>
    <name evidence="1" type="ORF">BAL341_130</name>
</gene>
<accession>A0A486XJ14</accession>
<sequence>MVMLNTEIVKNIKILVPTITIQKQILHMHKMWQREQQLTAALAKNREQMMQGMFNQLLKEAN</sequence>
<dbReference type="SUPFAM" id="SSF116734">
    <property type="entry name" value="DNA methylase specificity domain"/>
    <property type="match status" value="1"/>
</dbReference>
<dbReference type="AlphaFoldDB" id="A0A486XJ14"/>
<protein>
    <recommendedName>
        <fullName evidence="2">Type I restriction modification DNA specificity domain-containing protein</fullName>
    </recommendedName>
</protein>
<evidence type="ECO:0000313" key="1">
    <source>
        <dbReference type="EMBL" id="VHO00361.1"/>
    </source>
</evidence>